<comment type="caution">
    <text evidence="2">The sequence shown here is derived from an EMBL/GenBank/DDBJ whole genome shotgun (WGS) entry which is preliminary data.</text>
</comment>
<evidence type="ECO:0000313" key="3">
    <source>
        <dbReference type="Proteomes" id="UP001226389"/>
    </source>
</evidence>
<dbReference type="RefSeq" id="WP_307489396.1">
    <property type="nucleotide sequence ID" value="NZ_JAUSSY010000005.1"/>
</dbReference>
<keyword evidence="1" id="KW-0812">Transmembrane</keyword>
<protein>
    <submittedName>
        <fullName evidence="2">Uncharacterized protein</fullName>
    </submittedName>
</protein>
<reference evidence="2 3" key="1">
    <citation type="submission" date="2023-07" db="EMBL/GenBank/DDBJ databases">
        <title>Sorghum-associated microbial communities from plants grown in Nebraska, USA.</title>
        <authorList>
            <person name="Schachtman D."/>
        </authorList>
    </citation>
    <scope>NUCLEOTIDE SEQUENCE [LARGE SCALE GENOMIC DNA]</scope>
    <source>
        <strain evidence="2 3">DS994</strain>
    </source>
</reference>
<feature type="transmembrane region" description="Helical" evidence="1">
    <location>
        <begin position="33"/>
        <end position="53"/>
    </location>
</feature>
<dbReference type="Proteomes" id="UP001226389">
    <property type="component" value="Unassembled WGS sequence"/>
</dbReference>
<dbReference type="EMBL" id="JAUSSY010000005">
    <property type="protein sequence ID" value="MDQ0118404.1"/>
    <property type="molecule type" value="Genomic_DNA"/>
</dbReference>
<proteinExistence type="predicted"/>
<keyword evidence="1" id="KW-0472">Membrane</keyword>
<accession>A0ABT9UJJ3</accession>
<organism evidence="2 3">
    <name type="scientific">Pseudarthrobacter defluvii</name>
    <dbReference type="NCBI Taxonomy" id="410837"/>
    <lineage>
        <taxon>Bacteria</taxon>
        <taxon>Bacillati</taxon>
        <taxon>Actinomycetota</taxon>
        <taxon>Actinomycetes</taxon>
        <taxon>Micrococcales</taxon>
        <taxon>Micrococcaceae</taxon>
        <taxon>Pseudarthrobacter</taxon>
    </lineage>
</organism>
<evidence type="ECO:0000256" key="1">
    <source>
        <dbReference type="SAM" id="Phobius"/>
    </source>
</evidence>
<evidence type="ECO:0000313" key="2">
    <source>
        <dbReference type="EMBL" id="MDQ0118404.1"/>
    </source>
</evidence>
<name>A0ABT9UJJ3_9MICC</name>
<gene>
    <name evidence="2" type="ORF">J2T22_001582</name>
</gene>
<sequence>MTLVAAAALVNVAPALALDTFTGWVSRYRRLAGVLVLAVMAVATAVITGFRLARSGPAGCWSFPRPWLYCLAGVQSVEWTVLTVLIGETATGIFKELWFRGLPCPRLKPGAQYRRR</sequence>
<keyword evidence="3" id="KW-1185">Reference proteome</keyword>
<keyword evidence="1" id="KW-1133">Transmembrane helix</keyword>